<dbReference type="InterPro" id="IPR002925">
    <property type="entry name" value="Dienelactn_hydro"/>
</dbReference>
<dbReference type="InterPro" id="IPR050261">
    <property type="entry name" value="FrsA_esterase"/>
</dbReference>
<gene>
    <name evidence="2" type="ORF">DB30_00569</name>
</gene>
<accession>A0A0C1Z639</accession>
<sequence length="220" mass="23124">MSLNMQRTHQAVTIAAGEVDLEGDLTHAPGAGGIVVFAHGSGSSRLSSRNRLVAAKLAQRGLSTLLFDLLTANEHNVDELTRELRFDIGLLGQRLVGTIDWLQSQARTRSLRVGLFGASTGAAAALVAAAVRPFEVGAVVCRGGRPDLAAAYLPRVQAPTLLIVGGLDEPVISMNQQAAAALRCEHELTIVPGASHLFEESGKLAIVADLACAWFLSRLG</sequence>
<dbReference type="Pfam" id="PF01738">
    <property type="entry name" value="DLH"/>
    <property type="match status" value="1"/>
</dbReference>
<feature type="domain" description="Dienelactone hydrolase" evidence="1">
    <location>
        <begin position="32"/>
        <end position="202"/>
    </location>
</feature>
<evidence type="ECO:0000259" key="1">
    <source>
        <dbReference type="Pfam" id="PF01738"/>
    </source>
</evidence>
<comment type="caution">
    <text evidence="2">The sequence shown here is derived from an EMBL/GenBank/DDBJ whole genome shotgun (WGS) entry which is preliminary data.</text>
</comment>
<name>A0A0C1Z639_9BACT</name>
<dbReference type="AlphaFoldDB" id="A0A0C1Z639"/>
<organism evidence="2 3">
    <name type="scientific">Enhygromyxa salina</name>
    <dbReference type="NCBI Taxonomy" id="215803"/>
    <lineage>
        <taxon>Bacteria</taxon>
        <taxon>Pseudomonadati</taxon>
        <taxon>Myxococcota</taxon>
        <taxon>Polyangia</taxon>
        <taxon>Nannocystales</taxon>
        <taxon>Nannocystaceae</taxon>
        <taxon>Enhygromyxa</taxon>
    </lineage>
</organism>
<evidence type="ECO:0000313" key="2">
    <source>
        <dbReference type="EMBL" id="KIG13104.1"/>
    </source>
</evidence>
<dbReference type="PANTHER" id="PTHR22946">
    <property type="entry name" value="DIENELACTONE HYDROLASE DOMAIN-CONTAINING PROTEIN-RELATED"/>
    <property type="match status" value="1"/>
</dbReference>
<protein>
    <recommendedName>
        <fullName evidence="1">Dienelactone hydrolase domain-containing protein</fullName>
    </recommendedName>
</protein>
<dbReference type="GO" id="GO:0016787">
    <property type="term" value="F:hydrolase activity"/>
    <property type="evidence" value="ECO:0007669"/>
    <property type="project" value="InterPro"/>
</dbReference>
<dbReference type="InterPro" id="IPR029058">
    <property type="entry name" value="AB_hydrolase_fold"/>
</dbReference>
<dbReference type="Gene3D" id="3.40.50.1820">
    <property type="entry name" value="alpha/beta hydrolase"/>
    <property type="match status" value="1"/>
</dbReference>
<dbReference type="SUPFAM" id="SSF53474">
    <property type="entry name" value="alpha/beta-Hydrolases"/>
    <property type="match status" value="1"/>
</dbReference>
<evidence type="ECO:0000313" key="3">
    <source>
        <dbReference type="Proteomes" id="UP000031599"/>
    </source>
</evidence>
<dbReference type="EMBL" id="JMCC02000107">
    <property type="protein sequence ID" value="KIG13104.1"/>
    <property type="molecule type" value="Genomic_DNA"/>
</dbReference>
<proteinExistence type="predicted"/>
<dbReference type="Proteomes" id="UP000031599">
    <property type="component" value="Unassembled WGS sequence"/>
</dbReference>
<reference evidence="2 3" key="1">
    <citation type="submission" date="2014-12" db="EMBL/GenBank/DDBJ databases">
        <title>Genome assembly of Enhygromyxa salina DSM 15201.</title>
        <authorList>
            <person name="Sharma G."/>
            <person name="Subramanian S."/>
        </authorList>
    </citation>
    <scope>NUCLEOTIDE SEQUENCE [LARGE SCALE GENOMIC DNA]</scope>
    <source>
        <strain evidence="2 3">DSM 15201</strain>
    </source>
</reference>